<dbReference type="Pfam" id="PF02373">
    <property type="entry name" value="JmjC"/>
    <property type="match status" value="2"/>
</dbReference>
<accession>A0AAE1LMQ6</accession>
<dbReference type="EMBL" id="JAHWGI010001242">
    <property type="protein sequence ID" value="KAK3925986.1"/>
    <property type="molecule type" value="Genomic_DNA"/>
</dbReference>
<proteinExistence type="predicted"/>
<evidence type="ECO:0000256" key="1">
    <source>
        <dbReference type="SAM" id="MobiDB-lite"/>
    </source>
</evidence>
<dbReference type="GO" id="GO:0000785">
    <property type="term" value="C:chromatin"/>
    <property type="evidence" value="ECO:0007669"/>
    <property type="project" value="TreeGrafter"/>
</dbReference>
<dbReference type="Proteomes" id="UP001219518">
    <property type="component" value="Unassembled WGS sequence"/>
</dbReference>
<evidence type="ECO:0000259" key="2">
    <source>
        <dbReference type="PROSITE" id="PS51184"/>
    </source>
</evidence>
<keyword evidence="4" id="KW-1185">Reference proteome</keyword>
<dbReference type="GO" id="GO:0051864">
    <property type="term" value="F:histone H3K36 demethylase activity"/>
    <property type="evidence" value="ECO:0007669"/>
    <property type="project" value="TreeGrafter"/>
</dbReference>
<dbReference type="PROSITE" id="PS51184">
    <property type="entry name" value="JMJC"/>
    <property type="match status" value="1"/>
</dbReference>
<dbReference type="GO" id="GO:0010468">
    <property type="term" value="P:regulation of gene expression"/>
    <property type="evidence" value="ECO:0007669"/>
    <property type="project" value="TreeGrafter"/>
</dbReference>
<dbReference type="AlphaFoldDB" id="A0AAE1LMQ6"/>
<reference evidence="3" key="2">
    <citation type="journal article" date="2023" name="BMC Genomics">
        <title>Pest status, molecular evolution, and epigenetic factors derived from the genome assembly of Frankliniella fusca, a thysanopteran phytovirus vector.</title>
        <authorList>
            <person name="Catto M.A."/>
            <person name="Labadie P.E."/>
            <person name="Jacobson A.L."/>
            <person name="Kennedy G.G."/>
            <person name="Srinivasan R."/>
            <person name="Hunt B.G."/>
        </authorList>
    </citation>
    <scope>NUCLEOTIDE SEQUENCE</scope>
    <source>
        <strain evidence="3">PL_HMW_Pooled</strain>
    </source>
</reference>
<feature type="domain" description="JmjC" evidence="2">
    <location>
        <begin position="172"/>
        <end position="340"/>
    </location>
</feature>
<comment type="caution">
    <text evidence="3">The sequence shown here is derived from an EMBL/GenBank/DDBJ whole genome shotgun (WGS) entry which is preliminary data.</text>
</comment>
<dbReference type="SMART" id="SM00558">
    <property type="entry name" value="JmjC"/>
    <property type="match status" value="1"/>
</dbReference>
<feature type="region of interest" description="Disordered" evidence="1">
    <location>
        <begin position="400"/>
        <end position="421"/>
    </location>
</feature>
<gene>
    <name evidence="3" type="ORF">KUF71_014235</name>
</gene>
<dbReference type="GO" id="GO:0005634">
    <property type="term" value="C:nucleus"/>
    <property type="evidence" value="ECO:0007669"/>
    <property type="project" value="TreeGrafter"/>
</dbReference>
<organism evidence="3 4">
    <name type="scientific">Frankliniella fusca</name>
    <dbReference type="NCBI Taxonomy" id="407009"/>
    <lineage>
        <taxon>Eukaryota</taxon>
        <taxon>Metazoa</taxon>
        <taxon>Ecdysozoa</taxon>
        <taxon>Arthropoda</taxon>
        <taxon>Hexapoda</taxon>
        <taxon>Insecta</taxon>
        <taxon>Pterygota</taxon>
        <taxon>Neoptera</taxon>
        <taxon>Paraneoptera</taxon>
        <taxon>Thysanoptera</taxon>
        <taxon>Terebrantia</taxon>
        <taxon>Thripoidea</taxon>
        <taxon>Thripidae</taxon>
        <taxon>Frankliniella</taxon>
    </lineage>
</organism>
<dbReference type="SUPFAM" id="SSF51197">
    <property type="entry name" value="Clavaminate synthase-like"/>
    <property type="match status" value="1"/>
</dbReference>
<dbReference type="InterPro" id="IPR003347">
    <property type="entry name" value="JmjC_dom"/>
</dbReference>
<dbReference type="PANTHER" id="PTHR10694:SF129">
    <property type="entry name" value="LYSINE-SPECIFIC DEMETHYLASE 4B-RELATED"/>
    <property type="match status" value="1"/>
</dbReference>
<reference evidence="3" key="1">
    <citation type="submission" date="2021-07" db="EMBL/GenBank/DDBJ databases">
        <authorList>
            <person name="Catto M.A."/>
            <person name="Jacobson A."/>
            <person name="Kennedy G."/>
            <person name="Labadie P."/>
            <person name="Hunt B.G."/>
            <person name="Srinivasan R."/>
        </authorList>
    </citation>
    <scope>NUCLEOTIDE SEQUENCE</scope>
    <source>
        <strain evidence="3">PL_HMW_Pooled</strain>
        <tissue evidence="3">Head</tissue>
    </source>
</reference>
<dbReference type="Gene3D" id="2.60.120.650">
    <property type="entry name" value="Cupin"/>
    <property type="match status" value="1"/>
</dbReference>
<dbReference type="GO" id="GO:0032454">
    <property type="term" value="F:histone H3K9 demethylase activity"/>
    <property type="evidence" value="ECO:0007669"/>
    <property type="project" value="TreeGrafter"/>
</dbReference>
<dbReference type="PANTHER" id="PTHR10694">
    <property type="entry name" value="LYSINE-SPECIFIC DEMETHYLASE"/>
    <property type="match status" value="1"/>
</dbReference>
<name>A0AAE1LMQ6_9NEOP</name>
<protein>
    <submittedName>
        <fullName evidence="3">Lysine-specific demethylase 4A</fullName>
    </submittedName>
</protein>
<evidence type="ECO:0000313" key="4">
    <source>
        <dbReference type="Proteomes" id="UP001219518"/>
    </source>
</evidence>
<sequence>MESDECSVTLDQFGFPTINVTSKHLRKFPALISWIRQEGYGRDTGLVKLRLSAAYRKDDECVKEITRLMTLEFKRMTYDDVADLWTPSYSPSVQITHKASPSDHIYQYSKANCTTKERKVFVEQSVKPQHYQRKRNAYSKVLQSGDLDQLRIHLFSELEKSSRMLQIDSEGSASEDMSQSSCVPVYGDGIVLKEAEIAICDGFTMSSGLDKILCELNEKYDGLACPYYYAGDKGTLFPWHCEDGGLFSINYLFKGAAKFWFGISPNYFGLMDKICSGLRLDLAHSSCRAFLVMQEPGDFIITLPFGLHAGFNTGKNLAIASNFADLDWIELGIYAPICSCNDLQIHLDLSGILEKFRPELLNLYHNGSALVFPRNHPREVRYPDYKHSSAEEDSVALLSSAQEDPVPLEEKKVHPRKKMKSESFKDNKYGRLKSHIENHRPQDEEDLLRIAVLKYPAWRPKMTKGLKCEICEKFIRGDKRNMKIHIAAMHRPDAEGSLSKVDKHDF</sequence>
<evidence type="ECO:0000313" key="3">
    <source>
        <dbReference type="EMBL" id="KAK3925986.1"/>
    </source>
</evidence>